<feature type="domain" description="HTH cro/C1-type" evidence="2">
    <location>
        <begin position="39"/>
        <end position="93"/>
    </location>
</feature>
<dbReference type="InterPro" id="IPR001387">
    <property type="entry name" value="Cro/C1-type_HTH"/>
</dbReference>
<keyword evidence="1" id="KW-0238">DNA-binding</keyword>
<dbReference type="CDD" id="cd00093">
    <property type="entry name" value="HTH_XRE"/>
    <property type="match status" value="1"/>
</dbReference>
<gene>
    <name evidence="3" type="ORF">E4665_12790</name>
</gene>
<dbReference type="AlphaFoldDB" id="A0A4Z0GK87"/>
<dbReference type="PROSITE" id="PS50943">
    <property type="entry name" value="HTH_CROC1"/>
    <property type="match status" value="1"/>
</dbReference>
<dbReference type="OrthoDB" id="72638at2"/>
<comment type="caution">
    <text evidence="3">The sequence shown here is derived from an EMBL/GenBank/DDBJ whole genome shotgun (WGS) entry which is preliminary data.</text>
</comment>
<dbReference type="SUPFAM" id="SSF47413">
    <property type="entry name" value="lambda repressor-like DNA-binding domains"/>
    <property type="match status" value="1"/>
</dbReference>
<dbReference type="SMART" id="SM00530">
    <property type="entry name" value="HTH_XRE"/>
    <property type="match status" value="1"/>
</dbReference>
<dbReference type="PANTHER" id="PTHR46558:SF11">
    <property type="entry name" value="HTH-TYPE TRANSCRIPTIONAL REGULATOR XRE"/>
    <property type="match status" value="1"/>
</dbReference>
<sequence length="152" mass="17433">MKKDRDKLFLIQESIIAPELPKDQTGGSSFVGNILGLRIRFLRDEKNLSQVEMADQLNISNVQLNRYESGARKPDPEMLVQIADYLNVSVDFLLGRVPAVQESPSSYFSKDEAQLMDRIRHLPDMYPFIQDLATHPEKAGKLMKIWTIIRND</sequence>
<dbReference type="EMBL" id="SRJD01000015">
    <property type="protein sequence ID" value="TGA97268.1"/>
    <property type="molecule type" value="Genomic_DNA"/>
</dbReference>
<dbReference type="Proteomes" id="UP000298347">
    <property type="component" value="Unassembled WGS sequence"/>
</dbReference>
<dbReference type="Gene3D" id="1.10.260.40">
    <property type="entry name" value="lambda repressor-like DNA-binding domains"/>
    <property type="match status" value="1"/>
</dbReference>
<keyword evidence="4" id="KW-1185">Reference proteome</keyword>
<evidence type="ECO:0000256" key="1">
    <source>
        <dbReference type="ARBA" id="ARBA00023125"/>
    </source>
</evidence>
<name>A0A4Z0GK87_9BACL</name>
<organism evidence="3 4">
    <name type="scientific">Sporolactobacillus shoreae</name>
    <dbReference type="NCBI Taxonomy" id="1465501"/>
    <lineage>
        <taxon>Bacteria</taxon>
        <taxon>Bacillati</taxon>
        <taxon>Bacillota</taxon>
        <taxon>Bacilli</taxon>
        <taxon>Bacillales</taxon>
        <taxon>Sporolactobacillaceae</taxon>
        <taxon>Sporolactobacillus</taxon>
    </lineage>
</organism>
<dbReference type="PANTHER" id="PTHR46558">
    <property type="entry name" value="TRACRIPTIONAL REGULATORY PROTEIN-RELATED-RELATED"/>
    <property type="match status" value="1"/>
</dbReference>
<dbReference type="Pfam" id="PF01381">
    <property type="entry name" value="HTH_3"/>
    <property type="match status" value="1"/>
</dbReference>
<evidence type="ECO:0000259" key="2">
    <source>
        <dbReference type="PROSITE" id="PS50943"/>
    </source>
</evidence>
<evidence type="ECO:0000313" key="3">
    <source>
        <dbReference type="EMBL" id="TGA97268.1"/>
    </source>
</evidence>
<dbReference type="GO" id="GO:0003677">
    <property type="term" value="F:DNA binding"/>
    <property type="evidence" value="ECO:0007669"/>
    <property type="project" value="UniProtKB-KW"/>
</dbReference>
<dbReference type="InterPro" id="IPR010982">
    <property type="entry name" value="Lambda_DNA-bd_dom_sf"/>
</dbReference>
<evidence type="ECO:0000313" key="4">
    <source>
        <dbReference type="Proteomes" id="UP000298347"/>
    </source>
</evidence>
<proteinExistence type="predicted"/>
<accession>A0A4Z0GK87</accession>
<reference evidence="3 4" key="1">
    <citation type="journal article" date="2015" name="Int. J. Syst. Evol. Microbiol.">
        <title>Sporolactobacillus shoreae sp. nov. and Sporolactobacillus spathodeae sp. nov., two spore-forming lactic acid bacteria isolated from tree barks in Thailand.</title>
        <authorList>
            <person name="Thamacharoensuk T."/>
            <person name="Kitahara M."/>
            <person name="Ohkuma M."/>
            <person name="Thongchul N."/>
            <person name="Tanasupawat S."/>
        </authorList>
    </citation>
    <scope>NUCLEOTIDE SEQUENCE [LARGE SCALE GENOMIC DNA]</scope>
    <source>
        <strain evidence="3 4">BK92</strain>
    </source>
</reference>
<protein>
    <submittedName>
        <fullName evidence="3">XRE family transcriptional regulator</fullName>
    </submittedName>
</protein>